<evidence type="ECO:0000313" key="3">
    <source>
        <dbReference type="Proteomes" id="UP000316270"/>
    </source>
</evidence>
<proteinExistence type="predicted"/>
<sequence>MSAPQGSDSAKPGLVAAHAQYVKGQAVDAVGSITGSTEWKQSGHEQKEEAIANMKAASSDRDPSKDGFGKAEEIAGKVAGCEGMEKEGAASAKKE</sequence>
<dbReference type="AlphaFoldDB" id="A0A517LFP7"/>
<name>A0A517LFP7_9PEZI</name>
<feature type="region of interest" description="Disordered" evidence="1">
    <location>
        <begin position="37"/>
        <end position="69"/>
    </location>
</feature>
<accession>A0A517LFP7</accession>
<feature type="compositionally biased region" description="Basic and acidic residues" evidence="1">
    <location>
        <begin position="41"/>
        <end position="50"/>
    </location>
</feature>
<evidence type="ECO:0008006" key="4">
    <source>
        <dbReference type="Google" id="ProtNLM"/>
    </source>
</evidence>
<evidence type="ECO:0000256" key="1">
    <source>
        <dbReference type="SAM" id="MobiDB-lite"/>
    </source>
</evidence>
<reference evidence="2 3" key="1">
    <citation type="submission" date="2019-07" db="EMBL/GenBank/DDBJ databases">
        <title>Finished genome of Venturia effusa.</title>
        <authorList>
            <person name="Young C.A."/>
            <person name="Cox M.P."/>
            <person name="Ganley A.R.D."/>
            <person name="David W.J."/>
        </authorList>
    </citation>
    <scope>NUCLEOTIDE SEQUENCE [LARGE SCALE GENOMIC DNA]</scope>
    <source>
        <strain evidence="3">albino</strain>
    </source>
</reference>
<evidence type="ECO:0000313" key="2">
    <source>
        <dbReference type="EMBL" id="QDS74468.1"/>
    </source>
</evidence>
<protein>
    <recommendedName>
        <fullName evidence="4">CsbD-like domain-containing protein</fullName>
    </recommendedName>
</protein>
<dbReference type="OrthoDB" id="9999611at2759"/>
<keyword evidence="3" id="KW-1185">Reference proteome</keyword>
<dbReference type="EMBL" id="CP042195">
    <property type="protein sequence ID" value="QDS74468.1"/>
    <property type="molecule type" value="Genomic_DNA"/>
</dbReference>
<feature type="compositionally biased region" description="Basic and acidic residues" evidence="1">
    <location>
        <begin position="58"/>
        <end position="69"/>
    </location>
</feature>
<organism evidence="2 3">
    <name type="scientific">Venturia effusa</name>
    <dbReference type="NCBI Taxonomy" id="50376"/>
    <lineage>
        <taxon>Eukaryota</taxon>
        <taxon>Fungi</taxon>
        <taxon>Dikarya</taxon>
        <taxon>Ascomycota</taxon>
        <taxon>Pezizomycotina</taxon>
        <taxon>Dothideomycetes</taxon>
        <taxon>Pleosporomycetidae</taxon>
        <taxon>Venturiales</taxon>
        <taxon>Venturiaceae</taxon>
        <taxon>Venturia</taxon>
    </lineage>
</organism>
<gene>
    <name evidence="2" type="ORF">FKW77_006645</name>
</gene>
<dbReference type="Proteomes" id="UP000316270">
    <property type="component" value="Chromosome 11"/>
</dbReference>